<keyword evidence="1" id="KW-0723">Serine/threonine-protein kinase</keyword>
<evidence type="ECO:0000313" key="3">
    <source>
        <dbReference type="EMBL" id="TQM66705.1"/>
    </source>
</evidence>
<comment type="caution">
    <text evidence="3">The sequence shown here is derived from an EMBL/GenBank/DDBJ whole genome shotgun (WGS) entry which is preliminary data.</text>
</comment>
<dbReference type="Pfam" id="PF13581">
    <property type="entry name" value="HATPase_c_2"/>
    <property type="match status" value="1"/>
</dbReference>
<name>A0A543I838_9ACTN</name>
<dbReference type="EMBL" id="VFPO01000001">
    <property type="protein sequence ID" value="TQM66705.1"/>
    <property type="molecule type" value="Genomic_DNA"/>
</dbReference>
<evidence type="ECO:0000313" key="4">
    <source>
        <dbReference type="Proteomes" id="UP000316706"/>
    </source>
</evidence>
<dbReference type="GO" id="GO:0004674">
    <property type="term" value="F:protein serine/threonine kinase activity"/>
    <property type="evidence" value="ECO:0007669"/>
    <property type="project" value="UniProtKB-KW"/>
</dbReference>
<dbReference type="InterPro" id="IPR003594">
    <property type="entry name" value="HATPase_dom"/>
</dbReference>
<dbReference type="SUPFAM" id="SSF55874">
    <property type="entry name" value="ATPase domain of HSP90 chaperone/DNA topoisomerase II/histidine kinase"/>
    <property type="match status" value="1"/>
</dbReference>
<feature type="domain" description="Histidine kinase/HSP90-like ATPase" evidence="2">
    <location>
        <begin position="21"/>
        <end position="132"/>
    </location>
</feature>
<evidence type="ECO:0000259" key="2">
    <source>
        <dbReference type="Pfam" id="PF13581"/>
    </source>
</evidence>
<organism evidence="3 4">
    <name type="scientific">Actinomadura hallensis</name>
    <dbReference type="NCBI Taxonomy" id="337895"/>
    <lineage>
        <taxon>Bacteria</taxon>
        <taxon>Bacillati</taxon>
        <taxon>Actinomycetota</taxon>
        <taxon>Actinomycetes</taxon>
        <taxon>Streptosporangiales</taxon>
        <taxon>Thermomonosporaceae</taxon>
        <taxon>Actinomadura</taxon>
    </lineage>
</organism>
<keyword evidence="4" id="KW-1185">Reference proteome</keyword>
<dbReference type="Proteomes" id="UP000316706">
    <property type="component" value="Unassembled WGS sequence"/>
</dbReference>
<keyword evidence="3" id="KW-0808">Transferase</keyword>
<reference evidence="3 4" key="1">
    <citation type="submission" date="2019-06" db="EMBL/GenBank/DDBJ databases">
        <title>Sequencing the genomes of 1000 actinobacteria strains.</title>
        <authorList>
            <person name="Klenk H.-P."/>
        </authorList>
    </citation>
    <scope>NUCLEOTIDE SEQUENCE [LARGE SCALE GENOMIC DNA]</scope>
    <source>
        <strain evidence="3 4">DSM 45043</strain>
    </source>
</reference>
<dbReference type="AlphaFoldDB" id="A0A543I838"/>
<dbReference type="Gene3D" id="3.30.565.10">
    <property type="entry name" value="Histidine kinase-like ATPase, C-terminal domain"/>
    <property type="match status" value="1"/>
</dbReference>
<dbReference type="InterPro" id="IPR050267">
    <property type="entry name" value="Anti-sigma-factor_SerPK"/>
</dbReference>
<dbReference type="CDD" id="cd16936">
    <property type="entry name" value="HATPase_RsbW-like"/>
    <property type="match status" value="1"/>
</dbReference>
<dbReference type="PANTHER" id="PTHR35526:SF3">
    <property type="entry name" value="ANTI-SIGMA-F FACTOR RSBW"/>
    <property type="match status" value="1"/>
</dbReference>
<evidence type="ECO:0000256" key="1">
    <source>
        <dbReference type="ARBA" id="ARBA00022527"/>
    </source>
</evidence>
<dbReference type="PANTHER" id="PTHR35526">
    <property type="entry name" value="ANTI-SIGMA-F FACTOR RSBW-RELATED"/>
    <property type="match status" value="1"/>
</dbReference>
<gene>
    <name evidence="3" type="ORF">FHX41_0290</name>
</gene>
<protein>
    <submittedName>
        <fullName evidence="3">Serine/threonine-protein kinase RsbW</fullName>
    </submittedName>
</protein>
<accession>A0A543I838</accession>
<proteinExistence type="predicted"/>
<dbReference type="InterPro" id="IPR036890">
    <property type="entry name" value="HATPase_C_sf"/>
</dbReference>
<keyword evidence="3" id="KW-0418">Kinase</keyword>
<sequence length="154" mass="17038">MTRGVRVEMRFSLSLPREALSIPMIRRVVGDALRGLGVAENCVDDLLVATSEACTNAVQHARAPGEYRVTLHADESDCVLKIMDRGSGPRPAPRERGVLSESGRGLSIMQALVDDLDIQTSPDRGTVVHLRKRLSWRDEALVRRLERKLMHTAG</sequence>